<evidence type="ECO:0000256" key="3">
    <source>
        <dbReference type="ARBA" id="ARBA00022840"/>
    </source>
</evidence>
<feature type="domain" description="ABC transporter" evidence="4">
    <location>
        <begin position="64"/>
        <end position="269"/>
    </location>
</feature>
<evidence type="ECO:0000256" key="2">
    <source>
        <dbReference type="ARBA" id="ARBA00022741"/>
    </source>
</evidence>
<name>M6U845_9LEPT</name>
<dbReference type="InterPro" id="IPR003439">
    <property type="entry name" value="ABC_transporter-like_ATP-bd"/>
</dbReference>
<dbReference type="GO" id="GO:0005524">
    <property type="term" value="F:ATP binding"/>
    <property type="evidence" value="ECO:0007669"/>
    <property type="project" value="UniProtKB-KW"/>
</dbReference>
<keyword evidence="3 5" id="KW-0067">ATP-binding</keyword>
<dbReference type="EMBL" id="AHOP02000023">
    <property type="protein sequence ID" value="EMO41197.1"/>
    <property type="molecule type" value="Genomic_DNA"/>
</dbReference>
<evidence type="ECO:0000313" key="6">
    <source>
        <dbReference type="Proteomes" id="UP000012153"/>
    </source>
</evidence>
<keyword evidence="2" id="KW-0547">Nucleotide-binding</keyword>
<keyword evidence="1" id="KW-0813">Transport</keyword>
<dbReference type="PANTHER" id="PTHR42939:SF1">
    <property type="entry name" value="ABC TRANSPORTER ATP-BINDING PROTEIN ALBC-RELATED"/>
    <property type="match status" value="1"/>
</dbReference>
<dbReference type="Pfam" id="PF00005">
    <property type="entry name" value="ABC_tran"/>
    <property type="match status" value="1"/>
</dbReference>
<dbReference type="SUPFAM" id="SSF52540">
    <property type="entry name" value="P-loop containing nucleoside triphosphate hydrolases"/>
    <property type="match status" value="1"/>
</dbReference>
<accession>M6U845</accession>
<evidence type="ECO:0000259" key="4">
    <source>
        <dbReference type="PROSITE" id="PS50893"/>
    </source>
</evidence>
<protein>
    <submittedName>
        <fullName evidence="5">ABC transporter, ATP-binding protein</fullName>
    </submittedName>
</protein>
<dbReference type="Gene3D" id="3.40.50.300">
    <property type="entry name" value="P-loop containing nucleotide triphosphate hydrolases"/>
    <property type="match status" value="1"/>
</dbReference>
<dbReference type="PANTHER" id="PTHR42939">
    <property type="entry name" value="ABC TRANSPORTER ATP-BINDING PROTEIN ALBC-RELATED"/>
    <property type="match status" value="1"/>
</dbReference>
<comment type="caution">
    <text evidence="5">The sequence shown here is derived from an EMBL/GenBank/DDBJ whole genome shotgun (WGS) entry which is preliminary data.</text>
</comment>
<dbReference type="InterPro" id="IPR027417">
    <property type="entry name" value="P-loop_NTPase"/>
</dbReference>
<evidence type="ECO:0000256" key="1">
    <source>
        <dbReference type="ARBA" id="ARBA00022448"/>
    </source>
</evidence>
<evidence type="ECO:0000313" key="5">
    <source>
        <dbReference type="EMBL" id="EMO41197.1"/>
    </source>
</evidence>
<sequence>MFPLREISWETPHNSILQFEKYFELFLKRFRESTPKKRIVNSVSKEILASQRGIVLPPNEQALFVCKDLSYSIGKKRILKEVSFSLFRGEIALLKGDNGVGKTTLLRAILNHDRHKNCFTFQNRLSAVKISYLGHELGLYTSLSLQENLHYFLSITKIQYSKEKVETLLRAFQLWTRRFDPIFTFSRGMKQKAALVRALLTGGDLILLDEPFTALDRSGLETAIRLLNEYSQKSAVLMVTHDLGISFGRRTISLTLKEGKLETSILSSP</sequence>
<organism evidence="5 6">
    <name type="scientific">Leptospira noguchii serovar Autumnalis str. ZUN142</name>
    <dbReference type="NCBI Taxonomy" id="1085540"/>
    <lineage>
        <taxon>Bacteria</taxon>
        <taxon>Pseudomonadati</taxon>
        <taxon>Spirochaetota</taxon>
        <taxon>Spirochaetia</taxon>
        <taxon>Leptospirales</taxon>
        <taxon>Leptospiraceae</taxon>
        <taxon>Leptospira</taxon>
    </lineage>
</organism>
<dbReference type="SMART" id="SM00382">
    <property type="entry name" value="AAA"/>
    <property type="match status" value="1"/>
</dbReference>
<gene>
    <name evidence="5" type="ORF">LEP1GSC186_2989</name>
</gene>
<dbReference type="PROSITE" id="PS50893">
    <property type="entry name" value="ABC_TRANSPORTER_2"/>
    <property type="match status" value="1"/>
</dbReference>
<dbReference type="Proteomes" id="UP000012153">
    <property type="component" value="Unassembled WGS sequence"/>
</dbReference>
<dbReference type="GO" id="GO:0016887">
    <property type="term" value="F:ATP hydrolysis activity"/>
    <property type="evidence" value="ECO:0007669"/>
    <property type="project" value="InterPro"/>
</dbReference>
<dbReference type="InterPro" id="IPR003593">
    <property type="entry name" value="AAA+_ATPase"/>
</dbReference>
<dbReference type="AlphaFoldDB" id="M6U845"/>
<reference evidence="5 6" key="1">
    <citation type="submission" date="2013-01" db="EMBL/GenBank/DDBJ databases">
        <authorList>
            <person name="Harkins D.M."/>
            <person name="Durkin A.S."/>
            <person name="Brinkac L.M."/>
            <person name="Haft D.H."/>
            <person name="Selengut J.D."/>
            <person name="Sanka R."/>
            <person name="DePew J."/>
            <person name="Purushe J."/>
            <person name="Matthias M.A."/>
            <person name="Vinetz J.M."/>
            <person name="Sutton G.G."/>
            <person name="Nierman W.C."/>
            <person name="Fouts D.E."/>
        </authorList>
    </citation>
    <scope>NUCLEOTIDE SEQUENCE [LARGE SCALE GENOMIC DNA]</scope>
    <source>
        <strain evidence="5 6">ZUN142</strain>
    </source>
</reference>
<dbReference type="InterPro" id="IPR051782">
    <property type="entry name" value="ABC_Transporter_VariousFunc"/>
</dbReference>
<proteinExistence type="predicted"/>